<protein>
    <recommendedName>
        <fullName evidence="3">Cytochrome b5 heme-binding domain-containing protein</fullName>
    </recommendedName>
</protein>
<dbReference type="AlphaFoldDB" id="A0AAU9FKS7"/>
<keyword evidence="2" id="KW-1133">Transmembrane helix</keyword>
<dbReference type="SUPFAM" id="SSF55856">
    <property type="entry name" value="Cytochrome b5-like heme/steroid binding domain"/>
    <property type="match status" value="1"/>
</dbReference>
<evidence type="ECO:0000313" key="4">
    <source>
        <dbReference type="EMBL" id="BFF96368.1"/>
    </source>
</evidence>
<keyword evidence="5" id="KW-1185">Reference proteome</keyword>
<feature type="domain" description="Cytochrome b5 heme-binding" evidence="3">
    <location>
        <begin position="53"/>
        <end position="138"/>
    </location>
</feature>
<name>A0AAU9FKS7_DROMD</name>
<evidence type="ECO:0000313" key="5">
    <source>
        <dbReference type="Proteomes" id="UP001500889"/>
    </source>
</evidence>
<organism evidence="4 5">
    <name type="scientific">Drosophila madeirensis</name>
    <name type="common">Fruit fly</name>
    <dbReference type="NCBI Taxonomy" id="30013"/>
    <lineage>
        <taxon>Eukaryota</taxon>
        <taxon>Metazoa</taxon>
        <taxon>Ecdysozoa</taxon>
        <taxon>Arthropoda</taxon>
        <taxon>Hexapoda</taxon>
        <taxon>Insecta</taxon>
        <taxon>Pterygota</taxon>
        <taxon>Neoptera</taxon>
        <taxon>Endopterygota</taxon>
        <taxon>Diptera</taxon>
        <taxon>Brachycera</taxon>
        <taxon>Muscomorpha</taxon>
        <taxon>Ephydroidea</taxon>
        <taxon>Drosophilidae</taxon>
        <taxon>Drosophila</taxon>
        <taxon>Sophophora</taxon>
    </lineage>
</organism>
<dbReference type="GO" id="GO:0016020">
    <property type="term" value="C:membrane"/>
    <property type="evidence" value="ECO:0007669"/>
    <property type="project" value="TreeGrafter"/>
</dbReference>
<evidence type="ECO:0000256" key="2">
    <source>
        <dbReference type="SAM" id="Phobius"/>
    </source>
</evidence>
<dbReference type="Proteomes" id="UP001500889">
    <property type="component" value="Chromosome U"/>
</dbReference>
<accession>A0AAU9FKS7</accession>
<dbReference type="PANTHER" id="PTHR10281">
    <property type="entry name" value="MEMBRANE-ASSOCIATED PROGESTERONE RECEPTOR COMPONENT-RELATED"/>
    <property type="match status" value="1"/>
</dbReference>
<evidence type="ECO:0000256" key="1">
    <source>
        <dbReference type="ARBA" id="ARBA00038357"/>
    </source>
</evidence>
<feature type="transmembrane region" description="Helical" evidence="2">
    <location>
        <begin position="7"/>
        <end position="27"/>
    </location>
</feature>
<dbReference type="EMBL" id="AP029264">
    <property type="protein sequence ID" value="BFF96368.1"/>
    <property type="molecule type" value="Genomic_DNA"/>
</dbReference>
<keyword evidence="2" id="KW-0472">Membrane</keyword>
<dbReference type="InterPro" id="IPR050577">
    <property type="entry name" value="MAPR/NEUFC/NENF-like"/>
</dbReference>
<dbReference type="InterPro" id="IPR001199">
    <property type="entry name" value="Cyt_B5-like_heme/steroid-bd"/>
</dbReference>
<gene>
    <name evidence="4" type="ORF">DMAD_13582</name>
</gene>
<dbReference type="PANTHER" id="PTHR10281:SF76">
    <property type="entry name" value="CALCUTTA CUP-RELATED"/>
    <property type="match status" value="1"/>
</dbReference>
<evidence type="ECO:0000259" key="3">
    <source>
        <dbReference type="SMART" id="SM01117"/>
    </source>
</evidence>
<reference evidence="4 5" key="1">
    <citation type="submission" date="2024-02" db="EMBL/GenBank/DDBJ databases">
        <title>A chromosome-level genome assembly of Drosophila madeirensis, a fruit fly species endemic to Madeira island.</title>
        <authorList>
            <person name="Tomihara K."/>
            <person name="Llopart A."/>
            <person name="Yamamoto D."/>
        </authorList>
    </citation>
    <scope>NUCLEOTIDE SEQUENCE [LARGE SCALE GENOMIC DNA]</scope>
    <source>
        <strain evidence="4 5">RF1</strain>
    </source>
</reference>
<sequence length="227" mass="25675">MVFGMEFGAIVGCVLISCVIILFYIYAHVYKSWSQINTLYEAPALPPLHSLKLTLGQLKRYNGTRQDGRILVAFKGKIYDVSADSEFIVGGSLNFVAGTDFSRYLNTELPLEPLERTEFVERWQNQLDTIYDCVGGLVDRQGNPLFIRKEINWQNSEALEDIMQDQKILDFCQDKLETKSVEAGMEDSVKNALSNEQFLMEFLNAETAAPVMSLNNAPNQIIDLDLD</sequence>
<comment type="similarity">
    <text evidence="1">Belongs to the cytochrome b5 family. MAPR subfamily.</text>
</comment>
<dbReference type="GO" id="GO:0012505">
    <property type="term" value="C:endomembrane system"/>
    <property type="evidence" value="ECO:0007669"/>
    <property type="project" value="TreeGrafter"/>
</dbReference>
<dbReference type="SMART" id="SM01117">
    <property type="entry name" value="Cyt-b5"/>
    <property type="match status" value="1"/>
</dbReference>
<keyword evidence="2" id="KW-0812">Transmembrane</keyword>
<proteinExistence type="inferred from homology"/>
<dbReference type="InterPro" id="IPR036400">
    <property type="entry name" value="Cyt_B5-like_heme/steroid_sf"/>
</dbReference>
<dbReference type="Gene3D" id="3.10.120.10">
    <property type="entry name" value="Cytochrome b5-like heme/steroid binding domain"/>
    <property type="match status" value="1"/>
</dbReference>